<organism evidence="1 2">
    <name type="scientific">Ancylomarina euxinus</name>
    <dbReference type="NCBI Taxonomy" id="2283627"/>
    <lineage>
        <taxon>Bacteria</taxon>
        <taxon>Pseudomonadati</taxon>
        <taxon>Bacteroidota</taxon>
        <taxon>Bacteroidia</taxon>
        <taxon>Marinilabiliales</taxon>
        <taxon>Marinifilaceae</taxon>
        <taxon>Ancylomarina</taxon>
    </lineage>
</organism>
<comment type="caution">
    <text evidence="1">The sequence shown here is derived from an EMBL/GenBank/DDBJ whole genome shotgun (WGS) entry which is preliminary data.</text>
</comment>
<name>A0A425Y5T8_9BACT</name>
<dbReference type="AlphaFoldDB" id="A0A425Y5T8"/>
<keyword evidence="2" id="KW-1185">Reference proteome</keyword>
<sequence>MKKIYFFTLNKQLRNFSEFRKGLSKLIIISFLLASMLFVFGNNANAQCSVSAPYHVAYSGTTPANGSSLAQSFSATCDGVLSQVKLVSYTVQTGITVTIYSGAGISGSVLGSVTGVSIHDASGFTDYSIIDLSSANVSVTNGNDYTFKLTNPGTGQVGLYHSGTNHYDYGVAYYEDGATELDFIFVLDIAAASSNAAPTATAPSTPSVSEDDIDVDLADDIQVADADGDDQTVTFTITGGTLTTGTTDITFGGSGNGSASFTAAGTLAAVNTALDAATFTPTPNLSGSNVATISFTTHDGTVASSAASVTFNITAINDAPSISINGSTLSYTENNSAIQIDAAATVSDPDGDAEWNGGQLAIQLTLNSEAADEISISDTDGDGIVITISGTNILANGTDIGDLNPSGGIVTGGTQLAIGFDSDATNAIVQEVFRSIRYRNTSDNPGTSNRTITIAAFDASLSSSTVQRTIGITAVNDDPGISGLPTDITVSEDIASNVNLSAATLIDVDAGSNSIVLTVAASAGTLTASSGGSVTIGGSGTGTLSLTGTVANIDTYLNTASNIKYTGASNANGNDAATLTLTANDGGYTGTGGGTNVSLGAVNVDITAINDAPSISINGSTLSYTENNSAIQIDAAATVSDPDGDAEWNGGQLAIQLTLNSEAADEISISDTDGDGIAITISGTNILANGTDIGDLNPSGGIVTGGTQLAIGFDSDATNAIVQEVFRSIRYRNTSDNPGTSNRTITIAAFDASFSSSTVQRTIGITAVNDDPGISGLPTDITVTEDVASNVNLAAATLSDVDAGSNSIVLTVAASAGTLTASSGGSVTIGGSGTGTLSLTGIIANIDTYLNTASNIKYTGASNVNGNDAATLTLTANDGGYTGTGGGTDVSLGTVNVDITAINDDPSISGLPTDITVTEDVASNVNLAAATLSDVDAGSNSIVLTVAASAGTLTASSGGSVTIGGSGTGTLSLTGIIANIDTYLNTASNIKYTGASNVNGNDAATLTLTANDGGYTGTGG</sequence>
<feature type="non-terminal residue" evidence="1">
    <location>
        <position position="1020"/>
    </location>
</feature>
<reference evidence="1 2" key="1">
    <citation type="submission" date="2018-07" db="EMBL/GenBank/DDBJ databases">
        <title>Draft genome sequence of Ancylomarina sp. M1P.</title>
        <authorList>
            <person name="Yadav S."/>
            <person name="Villanueva L."/>
            <person name="Damste J.S.S."/>
        </authorList>
    </citation>
    <scope>NUCLEOTIDE SEQUENCE [LARGE SCALE GENOMIC DNA]</scope>
    <source>
        <strain evidence="1 2">M1P</strain>
    </source>
</reference>
<evidence type="ECO:0000313" key="1">
    <source>
        <dbReference type="EMBL" id="RRG23805.1"/>
    </source>
</evidence>
<protein>
    <recommendedName>
        <fullName evidence="3">Cadherin domain-containing protein</fullName>
    </recommendedName>
</protein>
<evidence type="ECO:0008006" key="3">
    <source>
        <dbReference type="Google" id="ProtNLM"/>
    </source>
</evidence>
<dbReference type="EMBL" id="QQWG01000003">
    <property type="protein sequence ID" value="RRG23805.1"/>
    <property type="molecule type" value="Genomic_DNA"/>
</dbReference>
<dbReference type="Proteomes" id="UP000285794">
    <property type="component" value="Unassembled WGS sequence"/>
</dbReference>
<gene>
    <name evidence="1" type="ORF">DWB61_05335</name>
</gene>
<proteinExistence type="predicted"/>
<accession>A0A425Y5T8</accession>
<dbReference type="RefSeq" id="WP_148095934.1">
    <property type="nucleotide sequence ID" value="NZ_QQWG01000003.1"/>
</dbReference>
<dbReference type="OrthoDB" id="1123515at2"/>
<evidence type="ECO:0000313" key="2">
    <source>
        <dbReference type="Proteomes" id="UP000285794"/>
    </source>
</evidence>